<dbReference type="AlphaFoldDB" id="X1GS28"/>
<sequence length="30" mass="3343">MFRVYSPPIPLGLGLFDESITACKGMVPFR</sequence>
<organism evidence="1">
    <name type="scientific">marine sediment metagenome</name>
    <dbReference type="NCBI Taxonomy" id="412755"/>
    <lineage>
        <taxon>unclassified sequences</taxon>
        <taxon>metagenomes</taxon>
        <taxon>ecological metagenomes</taxon>
    </lineage>
</organism>
<name>X1GS28_9ZZZZ</name>
<reference evidence="1" key="1">
    <citation type="journal article" date="2014" name="Front. Microbiol.">
        <title>High frequency of phylogenetically diverse reductive dehalogenase-homologous genes in deep subseafloor sedimentary metagenomes.</title>
        <authorList>
            <person name="Kawai M."/>
            <person name="Futagami T."/>
            <person name="Toyoda A."/>
            <person name="Takaki Y."/>
            <person name="Nishi S."/>
            <person name="Hori S."/>
            <person name="Arai W."/>
            <person name="Tsubouchi T."/>
            <person name="Morono Y."/>
            <person name="Uchiyama I."/>
            <person name="Ito T."/>
            <person name="Fujiyama A."/>
            <person name="Inagaki F."/>
            <person name="Takami H."/>
        </authorList>
    </citation>
    <scope>NUCLEOTIDE SEQUENCE</scope>
    <source>
        <strain evidence="1">Expedition CK06-06</strain>
    </source>
</reference>
<accession>X1GS28</accession>
<proteinExistence type="predicted"/>
<gene>
    <name evidence="1" type="ORF">S03H2_37121</name>
</gene>
<comment type="caution">
    <text evidence="1">The sequence shown here is derived from an EMBL/GenBank/DDBJ whole genome shotgun (WGS) entry which is preliminary data.</text>
</comment>
<evidence type="ECO:0000313" key="1">
    <source>
        <dbReference type="EMBL" id="GAH47670.1"/>
    </source>
</evidence>
<feature type="non-terminal residue" evidence="1">
    <location>
        <position position="30"/>
    </location>
</feature>
<protein>
    <submittedName>
        <fullName evidence="1">Uncharacterized protein</fullName>
    </submittedName>
</protein>
<dbReference type="EMBL" id="BARU01022819">
    <property type="protein sequence ID" value="GAH47670.1"/>
    <property type="molecule type" value="Genomic_DNA"/>
</dbReference>